<sequence length="215" mass="25040">MVQSSHIVSLLAHFLLILFVVYVGCVSNDESEERHLSPSIQSPKDGQSDDETDLRYTTKYSRDNVKQMLRVEIPTASERLKRDSEGNRPIGFNSKEQRMSRGIDRLMASGECSTRKEAIETLERQFKKESKQNARNSTEKRRKINNYIDKRKRPGIGYGEAWMTKRMKSLLKKEGNDIHTPKEALKMASKQWEEIKKKSRDRKRLKLRKAKLEAP</sequence>
<feature type="chain" id="PRO_5016244153" description="HMG box domain-containing protein" evidence="2">
    <location>
        <begin position="26"/>
        <end position="215"/>
    </location>
</feature>
<evidence type="ECO:0008006" key="5">
    <source>
        <dbReference type="Google" id="ProtNLM"/>
    </source>
</evidence>
<dbReference type="AlphaFoldDB" id="A0A316VQ18"/>
<feature type="compositionally biased region" description="Basic residues" evidence="1">
    <location>
        <begin position="197"/>
        <end position="209"/>
    </location>
</feature>
<organism evidence="3 4">
    <name type="scientific">Meira miltonrushii</name>
    <dbReference type="NCBI Taxonomy" id="1280837"/>
    <lineage>
        <taxon>Eukaryota</taxon>
        <taxon>Fungi</taxon>
        <taxon>Dikarya</taxon>
        <taxon>Basidiomycota</taxon>
        <taxon>Ustilaginomycotina</taxon>
        <taxon>Exobasidiomycetes</taxon>
        <taxon>Exobasidiales</taxon>
        <taxon>Brachybasidiaceae</taxon>
        <taxon>Meira</taxon>
    </lineage>
</organism>
<dbReference type="Proteomes" id="UP000245771">
    <property type="component" value="Unassembled WGS sequence"/>
</dbReference>
<gene>
    <name evidence="3" type="ORF">FA14DRAFT_183855</name>
</gene>
<reference evidence="3 4" key="1">
    <citation type="journal article" date="2018" name="Mol. Biol. Evol.">
        <title>Broad Genomic Sampling Reveals a Smut Pathogenic Ancestry of the Fungal Clade Ustilaginomycotina.</title>
        <authorList>
            <person name="Kijpornyongpan T."/>
            <person name="Mondo S.J."/>
            <person name="Barry K."/>
            <person name="Sandor L."/>
            <person name="Lee J."/>
            <person name="Lipzen A."/>
            <person name="Pangilinan J."/>
            <person name="LaButti K."/>
            <person name="Hainaut M."/>
            <person name="Henrissat B."/>
            <person name="Grigoriev I.V."/>
            <person name="Spatafora J.W."/>
            <person name="Aime M.C."/>
        </authorList>
    </citation>
    <scope>NUCLEOTIDE SEQUENCE [LARGE SCALE GENOMIC DNA]</scope>
    <source>
        <strain evidence="3 4">MCA 3882</strain>
    </source>
</reference>
<evidence type="ECO:0000313" key="3">
    <source>
        <dbReference type="EMBL" id="PWN38503.1"/>
    </source>
</evidence>
<evidence type="ECO:0000256" key="2">
    <source>
        <dbReference type="SAM" id="SignalP"/>
    </source>
</evidence>
<evidence type="ECO:0000256" key="1">
    <source>
        <dbReference type="SAM" id="MobiDB-lite"/>
    </source>
</evidence>
<feature type="region of interest" description="Disordered" evidence="1">
    <location>
        <begin position="32"/>
        <end position="54"/>
    </location>
</feature>
<protein>
    <recommendedName>
        <fullName evidence="5">HMG box domain-containing protein</fullName>
    </recommendedName>
</protein>
<dbReference type="EMBL" id="KZ819602">
    <property type="protein sequence ID" value="PWN38503.1"/>
    <property type="molecule type" value="Genomic_DNA"/>
</dbReference>
<proteinExistence type="predicted"/>
<evidence type="ECO:0000313" key="4">
    <source>
        <dbReference type="Proteomes" id="UP000245771"/>
    </source>
</evidence>
<dbReference type="GeneID" id="37023127"/>
<accession>A0A316VQ18</accession>
<dbReference type="RefSeq" id="XP_025358805.1">
    <property type="nucleotide sequence ID" value="XM_025501346.1"/>
</dbReference>
<keyword evidence="4" id="KW-1185">Reference proteome</keyword>
<name>A0A316VQ18_9BASI</name>
<dbReference type="InParanoid" id="A0A316VQ18"/>
<feature type="signal peptide" evidence="2">
    <location>
        <begin position="1"/>
        <end position="25"/>
    </location>
</feature>
<feature type="region of interest" description="Disordered" evidence="1">
    <location>
        <begin position="192"/>
        <end position="215"/>
    </location>
</feature>
<keyword evidence="2" id="KW-0732">Signal</keyword>